<dbReference type="Proteomes" id="UP001056384">
    <property type="component" value="Chromosome 2"/>
</dbReference>
<dbReference type="OrthoDB" id="3262926at2759"/>
<feature type="region of interest" description="Disordered" evidence="1">
    <location>
        <begin position="1"/>
        <end position="31"/>
    </location>
</feature>
<evidence type="ECO:0000256" key="1">
    <source>
        <dbReference type="SAM" id="MobiDB-lite"/>
    </source>
</evidence>
<feature type="compositionally biased region" description="Low complexity" evidence="1">
    <location>
        <begin position="1"/>
        <end position="18"/>
    </location>
</feature>
<dbReference type="Gene3D" id="3.10.490.10">
    <property type="entry name" value="Gamma-glutamyl cyclotransferase-like"/>
    <property type="match status" value="1"/>
</dbReference>
<evidence type="ECO:0000313" key="2">
    <source>
        <dbReference type="EMBL" id="USW50447.1"/>
    </source>
</evidence>
<accession>A0A9Q9EHY2</accession>
<dbReference type="AlphaFoldDB" id="A0A9Q9EHY2"/>
<keyword evidence="3" id="KW-1185">Reference proteome</keyword>
<proteinExistence type="predicted"/>
<name>A0A9Q9EHY2_9PEZI</name>
<evidence type="ECO:0000313" key="3">
    <source>
        <dbReference type="Proteomes" id="UP001056384"/>
    </source>
</evidence>
<sequence length="190" mass="21162">MSSWSSGQSHQVASSSTQAPPPTTTARSKLETLSESNQWPAVGTYFFFGPLRGANTLREVLQLAEEPVLKPAIVNGFVLKRWSMYPVMLWSMPESTVRGDAFFVRSTEDAERLLSYAKRARSLPKRCKIFLDGRSEAVDDGLEGYTFLFRGGSRNQDDLADWKNGDFDLNTDLDTLKRWEGAKAAAGQSL</sequence>
<gene>
    <name evidence="2" type="ORF">Slin15195_G037660</name>
</gene>
<protein>
    <submittedName>
        <fullName evidence="2">Uncharacterized protein</fullName>
    </submittedName>
</protein>
<dbReference type="EMBL" id="CP099419">
    <property type="protein sequence ID" value="USW50447.1"/>
    <property type="molecule type" value="Genomic_DNA"/>
</dbReference>
<reference evidence="2" key="1">
    <citation type="submission" date="2022-06" db="EMBL/GenBank/DDBJ databases">
        <title>Complete genome sequences of two strains of the flax pathogen Septoria linicola.</title>
        <authorList>
            <person name="Lapalu N."/>
            <person name="Simon A."/>
            <person name="Demenou B."/>
            <person name="Paumier D."/>
            <person name="Guillot M.-P."/>
            <person name="Gout L."/>
            <person name="Valade R."/>
        </authorList>
    </citation>
    <scope>NUCLEOTIDE SEQUENCE</scope>
    <source>
        <strain evidence="2">SE15195</strain>
    </source>
</reference>
<organism evidence="2 3">
    <name type="scientific">Septoria linicola</name>
    <dbReference type="NCBI Taxonomy" id="215465"/>
    <lineage>
        <taxon>Eukaryota</taxon>
        <taxon>Fungi</taxon>
        <taxon>Dikarya</taxon>
        <taxon>Ascomycota</taxon>
        <taxon>Pezizomycotina</taxon>
        <taxon>Dothideomycetes</taxon>
        <taxon>Dothideomycetidae</taxon>
        <taxon>Mycosphaerellales</taxon>
        <taxon>Mycosphaerellaceae</taxon>
        <taxon>Septoria</taxon>
    </lineage>
</organism>